<accession>A0A5C0SNY9</accession>
<name>A0A5C0SNY9_9EURY</name>
<dbReference type="EMBL" id="CP041932">
    <property type="protein sequence ID" value="QEK14589.1"/>
    <property type="molecule type" value="Genomic_DNA"/>
</dbReference>
<sequence>MILRPILSPLTATLILEHPEVRVYELDRVRADGAELVLLALDLDGWFDYYMLEKRDGRGLHHVYLTPWARSWKLSMECEDPTNCSDVLSIRGDVKLHYLRRPADLYVPGPERLWNMIREEAGLPPVAFPNSTTHVLAWATLRANWTWKVTWHRGVRA</sequence>
<protein>
    <submittedName>
        <fullName evidence="1">Uncharacterized protein</fullName>
    </submittedName>
</protein>
<evidence type="ECO:0000313" key="2">
    <source>
        <dbReference type="Proteomes" id="UP000322631"/>
    </source>
</evidence>
<organism evidence="1 2">
    <name type="scientific">Thermococcus aciditolerans</name>
    <dbReference type="NCBI Taxonomy" id="2598455"/>
    <lineage>
        <taxon>Archaea</taxon>
        <taxon>Methanobacteriati</taxon>
        <taxon>Methanobacteriota</taxon>
        <taxon>Thermococci</taxon>
        <taxon>Thermococcales</taxon>
        <taxon>Thermococcaceae</taxon>
        <taxon>Thermococcus</taxon>
    </lineage>
</organism>
<dbReference type="KEGG" id="them:FPV09_05130"/>
<gene>
    <name evidence="1" type="ORF">FPV09_05130</name>
</gene>
<evidence type="ECO:0000313" key="1">
    <source>
        <dbReference type="EMBL" id="QEK14589.1"/>
    </source>
</evidence>
<dbReference type="GeneID" id="41609215"/>
<dbReference type="RefSeq" id="WP_148882621.1">
    <property type="nucleotide sequence ID" value="NZ_CP041932.1"/>
</dbReference>
<proteinExistence type="predicted"/>
<dbReference type="Proteomes" id="UP000322631">
    <property type="component" value="Chromosome"/>
</dbReference>
<dbReference type="AlphaFoldDB" id="A0A5C0SNY9"/>
<reference evidence="1 2" key="1">
    <citation type="submission" date="2019-07" db="EMBL/GenBank/DDBJ databases">
        <title>Complete genome of Thermococcus acidophilus.</title>
        <authorList>
            <person name="Li X."/>
        </authorList>
    </citation>
    <scope>NUCLEOTIDE SEQUENCE [LARGE SCALE GENOMIC DNA]</scope>
    <source>
        <strain evidence="1 2">SY113</strain>
    </source>
</reference>
<keyword evidence="2" id="KW-1185">Reference proteome</keyword>